<accession>A0A6M9PKJ1</accession>
<dbReference type="RefSeq" id="WP_173960792.1">
    <property type="nucleotide sequence ID" value="NZ_CBCSCC010000004.1"/>
</dbReference>
<proteinExistence type="predicted"/>
<dbReference type="KEGG" id="pard:DN92_08320"/>
<keyword evidence="2" id="KW-1185">Reference proteome</keyword>
<dbReference type="EMBL" id="CP028940">
    <property type="protein sequence ID" value="QKM61029.1"/>
    <property type="molecule type" value="Genomic_DNA"/>
</dbReference>
<gene>
    <name evidence="1" type="ORF">DN92_08320</name>
</gene>
<dbReference type="AlphaFoldDB" id="A0A6M9PKJ1"/>
<organism evidence="1 2">
    <name type="scientific">Polynucleobacter arcticus</name>
    <dbReference type="NCBI Taxonomy" id="1743165"/>
    <lineage>
        <taxon>Bacteria</taxon>
        <taxon>Pseudomonadati</taxon>
        <taxon>Pseudomonadota</taxon>
        <taxon>Betaproteobacteria</taxon>
        <taxon>Burkholderiales</taxon>
        <taxon>Burkholderiaceae</taxon>
        <taxon>Polynucleobacter</taxon>
    </lineage>
</organism>
<evidence type="ECO:0000313" key="1">
    <source>
        <dbReference type="EMBL" id="QKM61029.1"/>
    </source>
</evidence>
<protein>
    <submittedName>
        <fullName evidence="1">Uncharacterized protein</fullName>
    </submittedName>
</protein>
<evidence type="ECO:0000313" key="2">
    <source>
        <dbReference type="Proteomes" id="UP000501090"/>
    </source>
</evidence>
<reference evidence="1 2" key="1">
    <citation type="submission" date="2018-04" db="EMBL/GenBank/DDBJ databases">
        <title>Polynucleobacter sp. UK-Long2-W17 genome.</title>
        <authorList>
            <person name="Hahn M.W."/>
        </authorList>
    </citation>
    <scope>NUCLEOTIDE SEQUENCE [LARGE SCALE GENOMIC DNA]</scope>
    <source>
        <strain evidence="1 2">UK-Long2-W17</strain>
    </source>
</reference>
<dbReference type="Proteomes" id="UP000501090">
    <property type="component" value="Chromosome"/>
</dbReference>
<name>A0A6M9PKJ1_9BURK</name>
<sequence>MIGSMLLALFLMLEGINKYGSPPPHYRLGFSLVLAVGRSYARPHTMVTSTPAAAPKHLPLAVVFRSASVS</sequence>